<keyword evidence="1" id="KW-0812">Transmembrane</keyword>
<keyword evidence="3" id="KW-1185">Reference proteome</keyword>
<gene>
    <name evidence="2" type="ORF">CLG85_023780</name>
</gene>
<feature type="transmembrane region" description="Helical" evidence="1">
    <location>
        <begin position="28"/>
        <end position="47"/>
    </location>
</feature>
<accession>A0ABT2KQN7</accession>
<dbReference type="Proteomes" id="UP000217448">
    <property type="component" value="Unassembled WGS sequence"/>
</dbReference>
<evidence type="ECO:0000256" key="1">
    <source>
        <dbReference type="SAM" id="Phobius"/>
    </source>
</evidence>
<dbReference type="EMBL" id="NTHN02000071">
    <property type="protein sequence ID" value="MCT4373149.1"/>
    <property type="molecule type" value="Genomic_DNA"/>
</dbReference>
<comment type="caution">
    <text evidence="2">The sequence shown here is derived from an EMBL/GenBank/DDBJ whole genome shotgun (WGS) entry which is preliminary data.</text>
</comment>
<proteinExistence type="predicted"/>
<reference evidence="3" key="1">
    <citation type="submission" date="2023-07" db="EMBL/GenBank/DDBJ databases">
        <title>Yangia mangrovi SAOS 153D genome.</title>
        <authorList>
            <person name="Verma A."/>
            <person name="Pal Y."/>
            <person name="Sundharam S."/>
            <person name="Bisht B."/>
            <person name="Srinivasan K."/>
        </authorList>
    </citation>
    <scope>NUCLEOTIDE SEQUENCE [LARGE SCALE GENOMIC DNA]</scope>
    <source>
        <strain evidence="3">SAOS 153D</strain>
    </source>
</reference>
<evidence type="ECO:0000313" key="2">
    <source>
        <dbReference type="EMBL" id="MCT4373149.1"/>
    </source>
</evidence>
<protein>
    <submittedName>
        <fullName evidence="2">Uncharacterized protein</fullName>
    </submittedName>
</protein>
<dbReference type="RefSeq" id="WP_176476462.1">
    <property type="nucleotide sequence ID" value="NZ_NTHN02000071.1"/>
</dbReference>
<keyword evidence="1" id="KW-0472">Membrane</keyword>
<sequence>MYCTYDPGLLLFTYGEETLEICPQHDSLQAGVAVMASVVLLGLLWLVS</sequence>
<organism evidence="2 3">
    <name type="scientific">Alloyangia mangrovi</name>
    <dbReference type="NCBI Taxonomy" id="1779329"/>
    <lineage>
        <taxon>Bacteria</taxon>
        <taxon>Pseudomonadati</taxon>
        <taxon>Pseudomonadota</taxon>
        <taxon>Alphaproteobacteria</taxon>
        <taxon>Rhodobacterales</taxon>
        <taxon>Roseobacteraceae</taxon>
        <taxon>Alloyangia</taxon>
    </lineage>
</organism>
<name>A0ABT2KQN7_9RHOB</name>
<keyword evidence="1" id="KW-1133">Transmembrane helix</keyword>
<evidence type="ECO:0000313" key="3">
    <source>
        <dbReference type="Proteomes" id="UP000217448"/>
    </source>
</evidence>